<evidence type="ECO:0000256" key="5">
    <source>
        <dbReference type="ARBA" id="ARBA00022692"/>
    </source>
</evidence>
<accession>A0A2G8L0U5</accession>
<keyword evidence="8" id="KW-0472">Membrane</keyword>
<evidence type="ECO:0000256" key="2">
    <source>
        <dbReference type="ARBA" id="ARBA00004922"/>
    </source>
</evidence>
<evidence type="ECO:0000256" key="11">
    <source>
        <dbReference type="SAM" id="MobiDB-lite"/>
    </source>
</evidence>
<gene>
    <name evidence="13" type="ORF">BSL78_09202</name>
</gene>
<evidence type="ECO:0000256" key="6">
    <source>
        <dbReference type="ARBA" id="ARBA00022968"/>
    </source>
</evidence>
<evidence type="ECO:0000256" key="9">
    <source>
        <dbReference type="ARBA" id="ARBA00023180"/>
    </source>
</evidence>
<keyword evidence="9" id="KW-0325">Glycoprotein</keyword>
<comment type="similarity">
    <text evidence="10">Belongs to the glycosyltransferase 14 family.</text>
</comment>
<dbReference type="PANTHER" id="PTHR19297">
    <property type="entry name" value="GLYCOSYLTRANSFERASE 14 FAMILY MEMBER"/>
    <property type="match status" value="1"/>
</dbReference>
<dbReference type="AlphaFoldDB" id="A0A2G8L0U5"/>
<keyword evidence="3" id="KW-0328">Glycosyltransferase</keyword>
<reference evidence="13 14" key="1">
    <citation type="journal article" date="2017" name="PLoS Biol.">
        <title>The sea cucumber genome provides insights into morphological evolution and visceral regeneration.</title>
        <authorList>
            <person name="Zhang X."/>
            <person name="Sun L."/>
            <person name="Yuan J."/>
            <person name="Sun Y."/>
            <person name="Gao Y."/>
            <person name="Zhang L."/>
            <person name="Li S."/>
            <person name="Dai H."/>
            <person name="Hamel J.F."/>
            <person name="Liu C."/>
            <person name="Yu Y."/>
            <person name="Liu S."/>
            <person name="Lin W."/>
            <person name="Guo K."/>
            <person name="Jin S."/>
            <person name="Xu P."/>
            <person name="Storey K.B."/>
            <person name="Huan P."/>
            <person name="Zhang T."/>
            <person name="Zhou Y."/>
            <person name="Zhang J."/>
            <person name="Lin C."/>
            <person name="Li X."/>
            <person name="Xing L."/>
            <person name="Huo D."/>
            <person name="Sun M."/>
            <person name="Wang L."/>
            <person name="Mercier A."/>
            <person name="Li F."/>
            <person name="Yang H."/>
            <person name="Xiang J."/>
        </authorList>
    </citation>
    <scope>NUCLEOTIDE SEQUENCE [LARGE SCALE GENOMIC DNA]</scope>
    <source>
        <strain evidence="13">Shaxun</strain>
        <tissue evidence="13">Muscle</tissue>
    </source>
</reference>
<feature type="region of interest" description="Disordered" evidence="11">
    <location>
        <begin position="56"/>
        <end position="92"/>
    </location>
</feature>
<proteinExistence type="inferred from homology"/>
<protein>
    <submittedName>
        <fullName evidence="13">Putative N-acetyllactosaminide beta-1,6-N-acetylglucosaminyl-transferase, isoform C-like</fullName>
    </submittedName>
</protein>
<evidence type="ECO:0000256" key="12">
    <source>
        <dbReference type="SAM" id="SignalP"/>
    </source>
</evidence>
<dbReference type="InterPro" id="IPR003406">
    <property type="entry name" value="Glyco_trans_14"/>
</dbReference>
<dbReference type="GO" id="GO:0016020">
    <property type="term" value="C:membrane"/>
    <property type="evidence" value="ECO:0007669"/>
    <property type="project" value="UniProtKB-SubCell"/>
</dbReference>
<dbReference type="PANTHER" id="PTHR19297:SF181">
    <property type="entry name" value="PROTEIN XYLOSYLTRANSFERASE"/>
    <property type="match status" value="1"/>
</dbReference>
<keyword evidence="14" id="KW-1185">Reference proteome</keyword>
<evidence type="ECO:0000256" key="4">
    <source>
        <dbReference type="ARBA" id="ARBA00022679"/>
    </source>
</evidence>
<evidence type="ECO:0000313" key="14">
    <source>
        <dbReference type="Proteomes" id="UP000230750"/>
    </source>
</evidence>
<keyword evidence="12" id="KW-0732">Signal</keyword>
<dbReference type="OrthoDB" id="2019572at2759"/>
<dbReference type="STRING" id="307972.A0A2G8L0U5"/>
<keyword evidence="4 13" id="KW-0808">Transferase</keyword>
<comment type="subcellular location">
    <subcellularLocation>
        <location evidence="1">Membrane</location>
        <topology evidence="1">Single-pass type II membrane protein</topology>
    </subcellularLocation>
</comment>
<evidence type="ECO:0000256" key="1">
    <source>
        <dbReference type="ARBA" id="ARBA00004606"/>
    </source>
</evidence>
<comment type="pathway">
    <text evidence="2">Protein modification; protein glycosylation.</text>
</comment>
<keyword evidence="7" id="KW-1133">Transmembrane helix</keyword>
<dbReference type="EMBL" id="MRZV01000270">
    <property type="protein sequence ID" value="PIK53884.1"/>
    <property type="molecule type" value="Genomic_DNA"/>
</dbReference>
<comment type="caution">
    <text evidence="13">The sequence shown here is derived from an EMBL/GenBank/DDBJ whole genome shotgun (WGS) entry which is preliminary data.</text>
</comment>
<feature type="signal peptide" evidence="12">
    <location>
        <begin position="1"/>
        <end position="26"/>
    </location>
</feature>
<sequence length="497" mass="57466">MNSRARNFLRLLLVCIVLLVVQYLTTIDVPNHLDSLIPPFKNLKSSVVDDGRRMHRLTVDNGPTGRPPGAVDREPADYEDTSTEENKEHEKDIPPFLGIPNSLFRSPYHRYWETNCSGLFQNDDAVIKATNVMIKAARVDGKVPMPSDESFFRHTQNCTAFRRTRNYPERPNSKEEEDYPLAYIIATHKEVAQVERLLRVIYQPQNIYCVHPDKKSPPDYQRAIIGLVSCFDNVFIPSEVESVVYAGYTRLKADINCMSDLLEKPVRWRYVMNLCGQDFPLKTNLEIIRQLKAFKGHNDINGIIPPSYIIGRTKHHFIVREDGKLVSTSERKTPAPHNFTIYFGNAYLAATRAYVSYVVNDQRAIDLLEWSKDTWSPDEHYWVTVQRYPGVPGGYPNATWDSLARFIKWGDIHEYPKCIGKNVRAVCVFGVGYLQHLVRLPHLFGNKFHYDFDPVTLQCMEEMLEYRQRYPGSIHQFLSEFPNTTLIWQNHTAYLGD</sequence>
<feature type="chain" id="PRO_5013553466" evidence="12">
    <location>
        <begin position="27"/>
        <end position="497"/>
    </location>
</feature>
<dbReference type="Pfam" id="PF02485">
    <property type="entry name" value="Branch"/>
    <property type="match status" value="1"/>
</dbReference>
<evidence type="ECO:0000313" key="13">
    <source>
        <dbReference type="EMBL" id="PIK53884.1"/>
    </source>
</evidence>
<name>A0A2G8L0U5_STIJA</name>
<keyword evidence="6" id="KW-0735">Signal-anchor</keyword>
<evidence type="ECO:0000256" key="10">
    <source>
        <dbReference type="ARBA" id="ARBA00038150"/>
    </source>
</evidence>
<dbReference type="Proteomes" id="UP000230750">
    <property type="component" value="Unassembled WGS sequence"/>
</dbReference>
<evidence type="ECO:0000256" key="7">
    <source>
        <dbReference type="ARBA" id="ARBA00022989"/>
    </source>
</evidence>
<evidence type="ECO:0000256" key="3">
    <source>
        <dbReference type="ARBA" id="ARBA00022676"/>
    </source>
</evidence>
<dbReference type="GO" id="GO:0008375">
    <property type="term" value="F:acetylglucosaminyltransferase activity"/>
    <property type="evidence" value="ECO:0007669"/>
    <property type="project" value="TreeGrafter"/>
</dbReference>
<keyword evidence="5" id="KW-0812">Transmembrane</keyword>
<organism evidence="13 14">
    <name type="scientific">Stichopus japonicus</name>
    <name type="common">Sea cucumber</name>
    <dbReference type="NCBI Taxonomy" id="307972"/>
    <lineage>
        <taxon>Eukaryota</taxon>
        <taxon>Metazoa</taxon>
        <taxon>Echinodermata</taxon>
        <taxon>Eleutherozoa</taxon>
        <taxon>Echinozoa</taxon>
        <taxon>Holothuroidea</taxon>
        <taxon>Aspidochirotacea</taxon>
        <taxon>Aspidochirotida</taxon>
        <taxon>Stichopodidae</taxon>
        <taxon>Apostichopus</taxon>
    </lineage>
</organism>
<evidence type="ECO:0000256" key="8">
    <source>
        <dbReference type="ARBA" id="ARBA00023136"/>
    </source>
</evidence>